<evidence type="ECO:0000256" key="1">
    <source>
        <dbReference type="ARBA" id="ARBA00022723"/>
    </source>
</evidence>
<sequence length="175" mass="20731">MMESLLAAQTIHEKRYNCIVCMEAKLDMVYGSCQHRLCSSCLYDERGILRSDMQRCPICAKHLAFPQIRPDIPEDNIAVQKYLGVRECPHKDQGCRSQFWDWEMEDHLCICLFEKPHKSCHPHKLVVSERNVQSKVQHTKKRPGFCTRSKKYFFGREQFYRRSSRISERVVHAEH</sequence>
<evidence type="ECO:0000313" key="6">
    <source>
        <dbReference type="EMBL" id="CEK58277.1"/>
    </source>
</evidence>
<name>A0A0B6YQ46_9EUPU</name>
<dbReference type="SUPFAM" id="SSF57850">
    <property type="entry name" value="RING/U-box"/>
    <property type="match status" value="1"/>
</dbReference>
<dbReference type="InterPro" id="IPR017907">
    <property type="entry name" value="Znf_RING_CS"/>
</dbReference>
<evidence type="ECO:0000259" key="5">
    <source>
        <dbReference type="PROSITE" id="PS50089"/>
    </source>
</evidence>
<gene>
    <name evidence="6" type="primary">ORF32548</name>
</gene>
<dbReference type="PROSITE" id="PS50089">
    <property type="entry name" value="ZF_RING_2"/>
    <property type="match status" value="1"/>
</dbReference>
<protein>
    <recommendedName>
        <fullName evidence="5">RING-type domain-containing protein</fullName>
    </recommendedName>
</protein>
<dbReference type="EMBL" id="HACG01011412">
    <property type="protein sequence ID" value="CEK58277.1"/>
    <property type="molecule type" value="Transcribed_RNA"/>
</dbReference>
<keyword evidence="3" id="KW-0862">Zinc</keyword>
<dbReference type="AlphaFoldDB" id="A0A0B6YQ46"/>
<keyword evidence="1" id="KW-0479">Metal-binding</keyword>
<dbReference type="Gene3D" id="3.30.40.10">
    <property type="entry name" value="Zinc/RING finger domain, C3HC4 (zinc finger)"/>
    <property type="match status" value="1"/>
</dbReference>
<organism evidence="6">
    <name type="scientific">Arion vulgaris</name>
    <dbReference type="NCBI Taxonomy" id="1028688"/>
    <lineage>
        <taxon>Eukaryota</taxon>
        <taxon>Metazoa</taxon>
        <taxon>Spiralia</taxon>
        <taxon>Lophotrochozoa</taxon>
        <taxon>Mollusca</taxon>
        <taxon>Gastropoda</taxon>
        <taxon>Heterobranchia</taxon>
        <taxon>Euthyneura</taxon>
        <taxon>Panpulmonata</taxon>
        <taxon>Eupulmonata</taxon>
        <taxon>Stylommatophora</taxon>
        <taxon>Helicina</taxon>
        <taxon>Arionoidea</taxon>
        <taxon>Arionidae</taxon>
        <taxon>Arion</taxon>
    </lineage>
</organism>
<evidence type="ECO:0000256" key="3">
    <source>
        <dbReference type="ARBA" id="ARBA00022833"/>
    </source>
</evidence>
<dbReference type="PROSITE" id="PS00518">
    <property type="entry name" value="ZF_RING_1"/>
    <property type="match status" value="1"/>
</dbReference>
<dbReference type="GO" id="GO:0008270">
    <property type="term" value="F:zinc ion binding"/>
    <property type="evidence" value="ECO:0007669"/>
    <property type="project" value="UniProtKB-KW"/>
</dbReference>
<accession>A0A0B6YQ46</accession>
<evidence type="ECO:0000256" key="4">
    <source>
        <dbReference type="PROSITE-ProRule" id="PRU00175"/>
    </source>
</evidence>
<keyword evidence="2 4" id="KW-0863">Zinc-finger</keyword>
<proteinExistence type="predicted"/>
<feature type="domain" description="RING-type" evidence="5">
    <location>
        <begin position="18"/>
        <end position="59"/>
    </location>
</feature>
<evidence type="ECO:0000256" key="2">
    <source>
        <dbReference type="ARBA" id="ARBA00022771"/>
    </source>
</evidence>
<dbReference type="InterPro" id="IPR013083">
    <property type="entry name" value="Znf_RING/FYVE/PHD"/>
</dbReference>
<dbReference type="SMART" id="SM00184">
    <property type="entry name" value="RING"/>
    <property type="match status" value="1"/>
</dbReference>
<dbReference type="Pfam" id="PF13920">
    <property type="entry name" value="zf-C3HC4_3"/>
    <property type="match status" value="1"/>
</dbReference>
<dbReference type="InterPro" id="IPR001841">
    <property type="entry name" value="Znf_RING"/>
</dbReference>
<reference evidence="6" key="1">
    <citation type="submission" date="2014-12" db="EMBL/GenBank/DDBJ databases">
        <title>Insight into the proteome of Arion vulgaris.</title>
        <authorList>
            <person name="Aradska J."/>
            <person name="Bulat T."/>
            <person name="Smidak R."/>
            <person name="Sarate P."/>
            <person name="Gangsoo J."/>
            <person name="Sialana F."/>
            <person name="Bilban M."/>
            <person name="Lubec G."/>
        </authorList>
    </citation>
    <scope>NUCLEOTIDE SEQUENCE</scope>
    <source>
        <tissue evidence="6">Skin</tissue>
    </source>
</reference>